<reference evidence="1 2" key="1">
    <citation type="journal article" date="2012" name="Environ. Microbiol.">
        <title>The genome of the ammonia-oxidizing Candidatus Nitrososphaera gargensis: insights into metabolic versatility and environmental adaptations.</title>
        <authorList>
            <person name="Spang A."/>
            <person name="Poehlein A."/>
            <person name="Offre P."/>
            <person name="Zumbragel S."/>
            <person name="Haider S."/>
            <person name="Rychlik N."/>
            <person name="Nowka B."/>
            <person name="Schmeisser C."/>
            <person name="Lebedeva E.V."/>
            <person name="Rattei T."/>
            <person name="Bohm C."/>
            <person name="Schmid M."/>
            <person name="Galushko A."/>
            <person name="Hatzenpichler R."/>
            <person name="Weinmaier T."/>
            <person name="Daniel R."/>
            <person name="Schleper C."/>
            <person name="Spieck E."/>
            <person name="Streit W."/>
            <person name="Wagner M."/>
        </authorList>
    </citation>
    <scope>NUCLEOTIDE SEQUENCE [LARGE SCALE GENOMIC DNA]</scope>
    <source>
        <strain evidence="2">Ga9.2</strain>
    </source>
</reference>
<dbReference type="KEGG" id="nga:Ngar_c31660"/>
<dbReference type="AlphaFoldDB" id="K0IM81"/>
<dbReference type="HOGENOM" id="CLU_2857218_0_0_2"/>
<dbReference type="RefSeq" id="WP_015020615.1">
    <property type="nucleotide sequence ID" value="NC_018719.1"/>
</dbReference>
<sequence length="64" mass="7022">MSSRQVWKKCTFCNNGRRTCFNCGGSGKVSPGWQTCYDCKGFGTVMCAECGGNGGRRETIWSPE</sequence>
<accession>K0IM81</accession>
<dbReference type="EMBL" id="CP002408">
    <property type="protein sequence ID" value="AFU60082.1"/>
    <property type="molecule type" value="Genomic_DNA"/>
</dbReference>
<name>K0IM81_NITGG</name>
<protein>
    <submittedName>
        <fullName evidence="1">Uncharacterized protein</fullName>
    </submittedName>
</protein>
<keyword evidence="2" id="KW-1185">Reference proteome</keyword>
<dbReference type="OrthoDB" id="5581at2157"/>
<evidence type="ECO:0000313" key="2">
    <source>
        <dbReference type="Proteomes" id="UP000008037"/>
    </source>
</evidence>
<organism evidence="1 2">
    <name type="scientific">Nitrososphaera gargensis (strain Ga9.2)</name>
    <dbReference type="NCBI Taxonomy" id="1237085"/>
    <lineage>
        <taxon>Archaea</taxon>
        <taxon>Nitrososphaerota</taxon>
        <taxon>Nitrososphaeria</taxon>
        <taxon>Nitrososphaerales</taxon>
        <taxon>Nitrososphaeraceae</taxon>
        <taxon>Nitrososphaera</taxon>
    </lineage>
</organism>
<dbReference type="GeneID" id="13796976"/>
<dbReference type="InParanoid" id="K0IM81"/>
<dbReference type="BioCyc" id="CNIT1237085:G1324-3166-MONOMER"/>
<dbReference type="Proteomes" id="UP000008037">
    <property type="component" value="Chromosome"/>
</dbReference>
<gene>
    <name evidence="1" type="ordered locus">Ngar_c31660</name>
</gene>
<dbReference type="STRING" id="1237085.Ngar_c31660"/>
<evidence type="ECO:0000313" key="1">
    <source>
        <dbReference type="EMBL" id="AFU60082.1"/>
    </source>
</evidence>
<proteinExistence type="predicted"/>